<evidence type="ECO:0000313" key="3">
    <source>
        <dbReference type="Proteomes" id="UP000509638"/>
    </source>
</evidence>
<keyword evidence="1" id="KW-0732">Signal</keyword>
<dbReference type="RefSeq" id="WP_178010188.1">
    <property type="nucleotide sequence ID" value="NZ_CP058316.1"/>
</dbReference>
<evidence type="ECO:0000313" key="2">
    <source>
        <dbReference type="EMBL" id="QLD10785.1"/>
    </source>
</evidence>
<dbReference type="AlphaFoldDB" id="A0A7D5ER56"/>
<dbReference type="Proteomes" id="UP000509638">
    <property type="component" value="Chromosome"/>
</dbReference>
<protein>
    <recommendedName>
        <fullName evidence="4">Secreted protein</fullName>
    </recommendedName>
</protein>
<organism evidence="2 3">
    <name type="scientific">Microbacterium oleivorans</name>
    <dbReference type="NCBI Taxonomy" id="273677"/>
    <lineage>
        <taxon>Bacteria</taxon>
        <taxon>Bacillati</taxon>
        <taxon>Actinomycetota</taxon>
        <taxon>Actinomycetes</taxon>
        <taxon>Micrococcales</taxon>
        <taxon>Microbacteriaceae</taxon>
        <taxon>Microbacterium</taxon>
    </lineage>
</organism>
<evidence type="ECO:0008006" key="4">
    <source>
        <dbReference type="Google" id="ProtNLM"/>
    </source>
</evidence>
<reference evidence="2 3" key="1">
    <citation type="submission" date="2020-06" db="EMBL/GenBank/DDBJ databases">
        <authorList>
            <person name="Jo H."/>
        </authorList>
    </citation>
    <scope>NUCLEOTIDE SEQUENCE [LARGE SCALE GENOMIC DNA]</scope>
    <source>
        <strain evidence="2 3">I46</strain>
    </source>
</reference>
<gene>
    <name evidence="2" type="ORF">HW566_02700</name>
</gene>
<proteinExistence type="predicted"/>
<dbReference type="EMBL" id="CP058316">
    <property type="protein sequence ID" value="QLD10785.1"/>
    <property type="molecule type" value="Genomic_DNA"/>
</dbReference>
<evidence type="ECO:0000256" key="1">
    <source>
        <dbReference type="SAM" id="SignalP"/>
    </source>
</evidence>
<accession>A0A7D5ER56</accession>
<feature type="signal peptide" evidence="1">
    <location>
        <begin position="1"/>
        <end position="27"/>
    </location>
</feature>
<feature type="chain" id="PRO_5028881307" description="Secreted protein" evidence="1">
    <location>
        <begin position="28"/>
        <end position="87"/>
    </location>
</feature>
<sequence>MRRITKTLLAATAGAALVLTPAVSASAAPQARTYLYTSLSACEAKQSQLAQRGHHILIACKPVSSATTGAWTGEYQLRASVRPVGTP</sequence>
<name>A0A7D5ER56_9MICO</name>